<keyword evidence="3" id="KW-1185">Reference proteome</keyword>
<accession>A0A2J6RQ32</accession>
<dbReference type="InterPro" id="IPR036291">
    <property type="entry name" value="NAD(P)-bd_dom_sf"/>
</dbReference>
<organism evidence="2 3">
    <name type="scientific">Hyaloscypha variabilis (strain UAMH 11265 / GT02V1 / F)</name>
    <name type="common">Meliniomyces variabilis</name>
    <dbReference type="NCBI Taxonomy" id="1149755"/>
    <lineage>
        <taxon>Eukaryota</taxon>
        <taxon>Fungi</taxon>
        <taxon>Dikarya</taxon>
        <taxon>Ascomycota</taxon>
        <taxon>Pezizomycotina</taxon>
        <taxon>Leotiomycetes</taxon>
        <taxon>Helotiales</taxon>
        <taxon>Hyaloscyphaceae</taxon>
        <taxon>Hyaloscypha</taxon>
        <taxon>Hyaloscypha variabilis</taxon>
    </lineage>
</organism>
<feature type="domain" description="NAD-dependent epimerase/dehydratase" evidence="1">
    <location>
        <begin position="3"/>
        <end position="212"/>
    </location>
</feature>
<name>A0A2J6RQ32_HYAVF</name>
<sequence length="311" mass="33712">MRVFVTGASGYMGSAIVPELIKAGHHVIGLARSDESAKSIEAAGAEVLRGNLEDLETLKAGVAKADGVIHLAFIHDFSIYAQAAATDRLALETIGNELVDSGKPFIMTSGTMMLPHGSLGTEETLPDMTHPMTSLRGKNEAVALAFASRGVCVSVIRLPPTVHGENDHGFVHRTISIAREKGVSAYIEGQHRWSAVNRLDAARVYVLALEKAIAGSVFHAVAEEGVPTQEIAEAIGKQLHLPVVTMSFEEAQAHFGFVAFLFNADNAVSSKQTQEKLDWHPTQAGLIKDIEQGHYFKDNEQKTYFKERRVD</sequence>
<dbReference type="InterPro" id="IPR001509">
    <property type="entry name" value="Epimerase_deHydtase"/>
</dbReference>
<protein>
    <submittedName>
        <fullName evidence="2">NAD dependent epimerase/dehydratase</fullName>
    </submittedName>
</protein>
<dbReference type="PANTHER" id="PTHR48079">
    <property type="entry name" value="PROTEIN YEEZ"/>
    <property type="match status" value="1"/>
</dbReference>
<dbReference type="CDD" id="cd05262">
    <property type="entry name" value="SDR_a7"/>
    <property type="match status" value="1"/>
</dbReference>
<dbReference type="GO" id="GO:0005737">
    <property type="term" value="C:cytoplasm"/>
    <property type="evidence" value="ECO:0007669"/>
    <property type="project" value="TreeGrafter"/>
</dbReference>
<dbReference type="OrthoDB" id="10262413at2759"/>
<dbReference type="Proteomes" id="UP000235786">
    <property type="component" value="Unassembled WGS sequence"/>
</dbReference>
<proteinExistence type="predicted"/>
<reference evidence="2 3" key="1">
    <citation type="submission" date="2016-04" db="EMBL/GenBank/DDBJ databases">
        <title>A degradative enzymes factory behind the ericoid mycorrhizal symbiosis.</title>
        <authorList>
            <consortium name="DOE Joint Genome Institute"/>
            <person name="Martino E."/>
            <person name="Morin E."/>
            <person name="Grelet G."/>
            <person name="Kuo A."/>
            <person name="Kohler A."/>
            <person name="Daghino S."/>
            <person name="Barry K."/>
            <person name="Choi C."/>
            <person name="Cichocki N."/>
            <person name="Clum A."/>
            <person name="Copeland A."/>
            <person name="Hainaut M."/>
            <person name="Haridas S."/>
            <person name="Labutti K."/>
            <person name="Lindquist E."/>
            <person name="Lipzen A."/>
            <person name="Khouja H.-R."/>
            <person name="Murat C."/>
            <person name="Ohm R."/>
            <person name="Olson A."/>
            <person name="Spatafora J."/>
            <person name="Veneault-Fourrey C."/>
            <person name="Henrissat B."/>
            <person name="Grigoriev I."/>
            <person name="Martin F."/>
            <person name="Perotto S."/>
        </authorList>
    </citation>
    <scope>NUCLEOTIDE SEQUENCE [LARGE SCALE GENOMIC DNA]</scope>
    <source>
        <strain evidence="2 3">F</strain>
    </source>
</reference>
<evidence type="ECO:0000313" key="2">
    <source>
        <dbReference type="EMBL" id="PMD40621.1"/>
    </source>
</evidence>
<dbReference type="STRING" id="1149755.A0A2J6RQ32"/>
<dbReference type="Gene3D" id="3.40.50.720">
    <property type="entry name" value="NAD(P)-binding Rossmann-like Domain"/>
    <property type="match status" value="1"/>
</dbReference>
<dbReference type="EMBL" id="KZ613945">
    <property type="protein sequence ID" value="PMD40621.1"/>
    <property type="molecule type" value="Genomic_DNA"/>
</dbReference>
<dbReference type="AlphaFoldDB" id="A0A2J6RQ32"/>
<dbReference type="PANTHER" id="PTHR48079:SF9">
    <property type="entry name" value="PUTATIVE-RELATED"/>
    <property type="match status" value="1"/>
</dbReference>
<dbReference type="Pfam" id="PF01370">
    <property type="entry name" value="Epimerase"/>
    <property type="match status" value="1"/>
</dbReference>
<dbReference type="SUPFAM" id="SSF51735">
    <property type="entry name" value="NAD(P)-binding Rossmann-fold domains"/>
    <property type="match status" value="1"/>
</dbReference>
<evidence type="ECO:0000259" key="1">
    <source>
        <dbReference type="Pfam" id="PF01370"/>
    </source>
</evidence>
<dbReference type="GO" id="GO:0004029">
    <property type="term" value="F:aldehyde dehydrogenase (NAD+) activity"/>
    <property type="evidence" value="ECO:0007669"/>
    <property type="project" value="TreeGrafter"/>
</dbReference>
<dbReference type="InterPro" id="IPR051783">
    <property type="entry name" value="NAD(P)-dependent_oxidoreduct"/>
</dbReference>
<gene>
    <name evidence="2" type="ORF">L207DRAFT_488464</name>
</gene>
<evidence type="ECO:0000313" key="3">
    <source>
        <dbReference type="Proteomes" id="UP000235786"/>
    </source>
</evidence>